<keyword evidence="2" id="KW-0175">Coiled coil</keyword>
<evidence type="ECO:0000256" key="1">
    <source>
        <dbReference type="ARBA" id="ARBA00022729"/>
    </source>
</evidence>
<dbReference type="EMBL" id="BMJM01000015">
    <property type="protein sequence ID" value="GGE21032.1"/>
    <property type="molecule type" value="Genomic_DNA"/>
</dbReference>
<protein>
    <submittedName>
        <fullName evidence="4">Membrane protein</fullName>
    </submittedName>
</protein>
<keyword evidence="1" id="KW-0732">Signal</keyword>
<comment type="caution">
    <text evidence="4">The sequence shown here is derived from an EMBL/GenBank/DDBJ whole genome shotgun (WGS) entry which is preliminary data.</text>
</comment>
<dbReference type="PANTHER" id="PTHR21666:SF289">
    <property type="entry name" value="L-ALA--D-GLU ENDOPEPTIDASE"/>
    <property type="match status" value="1"/>
</dbReference>
<sequence>MFVSESTGVIPDRSNVQDKVIGGFKAVPKLKLAWLGLAQGIARALPAHQFTWHHGNGQSTVKMGTQAQVMAIGSAVIVAGWLGIATSSMLSGNQTDVALAAKQAELARMQNQLQAMRSETAALKGDVAARAQALESRQAFLAALLSDKPDMAKLARMLPRKSSGSEYAMLNSLVAPVVAKVKRGAKAKLVAPVAIASAELNEPFNKLESQQLAFVDKATGAAEAKLRDTQALIRRLGLDPSRFVKSSDWNGNSIGVGGPFIPVTMDAEPRFKDLLLSWKKLDTLQAAVSSIPAFMPVKDYRYTSGYGARYDPFNGRGAMHAGVDMAGAMGEPIYASADGVVLQAGRNNGYGNLVELSHGKGIDTRYGHLSKITVTAGDRVKQGQVIGHMGSTGRSTGTHLHFEVRVDGQAVNPRPFLDASSFMLAAQGDAGRNTPQDFGPILEDDVVTASANAPRMTPIRSLR</sequence>
<keyword evidence="5" id="KW-1185">Reference proteome</keyword>
<organism evidence="4 5">
    <name type="scientific">Sandarakinorhabdus glacialis</name>
    <dbReference type="NCBI Taxonomy" id="1614636"/>
    <lineage>
        <taxon>Bacteria</taxon>
        <taxon>Pseudomonadati</taxon>
        <taxon>Pseudomonadota</taxon>
        <taxon>Alphaproteobacteria</taxon>
        <taxon>Sphingomonadales</taxon>
        <taxon>Sphingosinicellaceae</taxon>
        <taxon>Sandarakinorhabdus</taxon>
    </lineage>
</organism>
<evidence type="ECO:0000259" key="3">
    <source>
        <dbReference type="Pfam" id="PF01551"/>
    </source>
</evidence>
<dbReference type="InterPro" id="IPR011055">
    <property type="entry name" value="Dup_hybrid_motif"/>
</dbReference>
<dbReference type="GO" id="GO:0004222">
    <property type="term" value="F:metalloendopeptidase activity"/>
    <property type="evidence" value="ECO:0007669"/>
    <property type="project" value="TreeGrafter"/>
</dbReference>
<dbReference type="Pfam" id="PF01551">
    <property type="entry name" value="Peptidase_M23"/>
    <property type="match status" value="1"/>
</dbReference>
<dbReference type="AlphaFoldDB" id="A0A917A0S1"/>
<dbReference type="CDD" id="cd12797">
    <property type="entry name" value="M23_peptidase"/>
    <property type="match status" value="1"/>
</dbReference>
<proteinExistence type="predicted"/>
<dbReference type="InterPro" id="IPR050570">
    <property type="entry name" value="Cell_wall_metabolism_enzyme"/>
</dbReference>
<reference evidence="4" key="1">
    <citation type="journal article" date="2014" name="Int. J. Syst. Evol. Microbiol.">
        <title>Complete genome sequence of Corynebacterium casei LMG S-19264T (=DSM 44701T), isolated from a smear-ripened cheese.</title>
        <authorList>
            <consortium name="US DOE Joint Genome Institute (JGI-PGF)"/>
            <person name="Walter F."/>
            <person name="Albersmeier A."/>
            <person name="Kalinowski J."/>
            <person name="Ruckert C."/>
        </authorList>
    </citation>
    <scope>NUCLEOTIDE SEQUENCE</scope>
    <source>
        <strain evidence="4">CGMCC 1.15519</strain>
    </source>
</reference>
<dbReference type="Proteomes" id="UP000635071">
    <property type="component" value="Unassembled WGS sequence"/>
</dbReference>
<feature type="domain" description="M23ase beta-sheet core" evidence="3">
    <location>
        <begin position="319"/>
        <end position="413"/>
    </location>
</feature>
<feature type="coiled-coil region" evidence="2">
    <location>
        <begin position="99"/>
        <end position="126"/>
    </location>
</feature>
<name>A0A917A0S1_9SPHN</name>
<dbReference type="SUPFAM" id="SSF51261">
    <property type="entry name" value="Duplicated hybrid motif"/>
    <property type="match status" value="1"/>
</dbReference>
<dbReference type="FunFam" id="2.70.70.10:FF:000006">
    <property type="entry name" value="M23 family peptidase"/>
    <property type="match status" value="1"/>
</dbReference>
<gene>
    <name evidence="4" type="ORF">GCM10011529_29550</name>
</gene>
<dbReference type="Gene3D" id="2.70.70.10">
    <property type="entry name" value="Glucose Permease (Domain IIA)"/>
    <property type="match status" value="1"/>
</dbReference>
<reference evidence="4" key="2">
    <citation type="submission" date="2020-09" db="EMBL/GenBank/DDBJ databases">
        <authorList>
            <person name="Sun Q."/>
            <person name="Zhou Y."/>
        </authorList>
    </citation>
    <scope>NUCLEOTIDE SEQUENCE</scope>
    <source>
        <strain evidence="4">CGMCC 1.15519</strain>
    </source>
</reference>
<dbReference type="PANTHER" id="PTHR21666">
    <property type="entry name" value="PEPTIDASE-RELATED"/>
    <property type="match status" value="1"/>
</dbReference>
<evidence type="ECO:0000313" key="5">
    <source>
        <dbReference type="Proteomes" id="UP000635071"/>
    </source>
</evidence>
<evidence type="ECO:0000313" key="4">
    <source>
        <dbReference type="EMBL" id="GGE21032.1"/>
    </source>
</evidence>
<evidence type="ECO:0000256" key="2">
    <source>
        <dbReference type="SAM" id="Coils"/>
    </source>
</evidence>
<accession>A0A917A0S1</accession>
<dbReference type="InterPro" id="IPR016047">
    <property type="entry name" value="M23ase_b-sheet_dom"/>
</dbReference>